<keyword evidence="1" id="KW-1133">Transmembrane helix</keyword>
<feature type="transmembrane region" description="Helical" evidence="1">
    <location>
        <begin position="118"/>
        <end position="136"/>
    </location>
</feature>
<keyword evidence="1" id="KW-0812">Transmembrane</keyword>
<dbReference type="Proteomes" id="UP000636811">
    <property type="component" value="Unassembled WGS sequence"/>
</dbReference>
<keyword evidence="3" id="KW-1185">Reference proteome</keyword>
<accession>A0ABS0E6E0</accession>
<evidence type="ECO:0000256" key="1">
    <source>
        <dbReference type="SAM" id="Phobius"/>
    </source>
</evidence>
<feature type="transmembrane region" description="Helical" evidence="1">
    <location>
        <begin position="82"/>
        <end position="106"/>
    </location>
</feature>
<keyword evidence="1" id="KW-0472">Membrane</keyword>
<dbReference type="InterPro" id="IPR018770">
    <property type="entry name" value="ChloroindolylP_hydrolase"/>
</dbReference>
<gene>
    <name evidence="2" type="ORF">IV433_14445</name>
</gene>
<dbReference type="EMBL" id="JADOBI010000006">
    <property type="protein sequence ID" value="MBF7980611.1"/>
    <property type="molecule type" value="Genomic_DNA"/>
</dbReference>
<feature type="transmembrane region" description="Helical" evidence="1">
    <location>
        <begin position="142"/>
        <end position="163"/>
    </location>
</feature>
<feature type="transmembrane region" description="Helical" evidence="1">
    <location>
        <begin position="58"/>
        <end position="76"/>
    </location>
</feature>
<dbReference type="RefSeq" id="WP_195814718.1">
    <property type="nucleotide sequence ID" value="NZ_JADOBI010000006.1"/>
</dbReference>
<organism evidence="2 3">
    <name type="scientific">Rahnella laticis</name>
    <dbReference type="NCBI Taxonomy" id="2787622"/>
    <lineage>
        <taxon>Bacteria</taxon>
        <taxon>Pseudomonadati</taxon>
        <taxon>Pseudomonadota</taxon>
        <taxon>Gammaproteobacteria</taxon>
        <taxon>Enterobacterales</taxon>
        <taxon>Yersiniaceae</taxon>
        <taxon>Rahnella</taxon>
    </lineage>
</organism>
<reference evidence="2 3" key="1">
    <citation type="submission" date="2020-11" db="EMBL/GenBank/DDBJ databases">
        <title>Taxonomic investigation of Rahnella strains.</title>
        <authorList>
            <person name="Lee S.D."/>
        </authorList>
    </citation>
    <scope>NUCLEOTIDE SEQUENCE [LARGE SCALE GENOMIC DNA]</scope>
    <source>
        <strain evidence="2 3">SAP-17</strain>
    </source>
</reference>
<comment type="caution">
    <text evidence="2">The sequence shown here is derived from an EMBL/GenBank/DDBJ whole genome shotgun (WGS) entry which is preliminary data.</text>
</comment>
<evidence type="ECO:0000313" key="3">
    <source>
        <dbReference type="Proteomes" id="UP000636811"/>
    </source>
</evidence>
<evidence type="ECO:0000313" key="2">
    <source>
        <dbReference type="EMBL" id="MBF7980611.1"/>
    </source>
</evidence>
<protein>
    <submittedName>
        <fullName evidence="2">5-bromo-4-chloroindolyl phosphate hydrolysis family protein</fullName>
    </submittedName>
</protein>
<sequence length="350" mass="40004">MRPINHNTDAISSVYQQSRGARIFIHFLLIIAGIIYGKATSGEYLNVADSIARKDLSGASSVLVWMSFILLFHTFLYDRLSLYYSCLVGLLWAFTGDMLAIPFWMATTAMLLSLLTQFRLSLTGMFLPWIIGLFAYVDFFSFAPYTVFYAAFVIVVIGAVIHLRKIEKQSHIPVTAPMDIVKPMPLRTRASVKTESLQANTSHQIWMDDKPVRKSKPYIPARAFDQEIAQLENKSALTDFPPELRHEIAEIALSARRIQTCMQEDPKDVAPATRFFQRYMPAVNTFIDKDLNLRRQQASDVKTGERTLQTLKDIRSMFDQQHQRLLENDQLELDTEMGVLDNLMKTDGFK</sequence>
<proteinExistence type="predicted"/>
<feature type="transmembrane region" description="Helical" evidence="1">
    <location>
        <begin position="20"/>
        <end position="37"/>
    </location>
</feature>
<dbReference type="Pfam" id="PF10112">
    <property type="entry name" value="Halogen_Hydrol"/>
    <property type="match status" value="1"/>
</dbReference>
<name>A0ABS0E6E0_9GAMM</name>